<dbReference type="GO" id="GO:0008168">
    <property type="term" value="F:methyltransferase activity"/>
    <property type="evidence" value="ECO:0007669"/>
    <property type="project" value="UniProtKB-KW"/>
</dbReference>
<gene>
    <name evidence="2" type="ORF">EDD55_10464</name>
</gene>
<keyword evidence="2" id="KW-0489">Methyltransferase</keyword>
<dbReference type="PANTHER" id="PTHR43861">
    <property type="entry name" value="TRANS-ACONITATE 2-METHYLTRANSFERASE-RELATED"/>
    <property type="match status" value="1"/>
</dbReference>
<dbReference type="GO" id="GO:0032259">
    <property type="term" value="P:methylation"/>
    <property type="evidence" value="ECO:0007669"/>
    <property type="project" value="UniProtKB-KW"/>
</dbReference>
<dbReference type="AlphaFoldDB" id="A0A4R3JCV3"/>
<dbReference type="Gene3D" id="3.40.50.150">
    <property type="entry name" value="Vaccinia Virus protein VP39"/>
    <property type="match status" value="1"/>
</dbReference>
<dbReference type="SUPFAM" id="SSF53335">
    <property type="entry name" value="S-adenosyl-L-methionine-dependent methyltransferases"/>
    <property type="match status" value="1"/>
</dbReference>
<evidence type="ECO:0000313" key="2">
    <source>
        <dbReference type="EMBL" id="TCS62973.1"/>
    </source>
</evidence>
<evidence type="ECO:0000256" key="1">
    <source>
        <dbReference type="ARBA" id="ARBA00022679"/>
    </source>
</evidence>
<comment type="caution">
    <text evidence="2">The sequence shown here is derived from an EMBL/GenBank/DDBJ whole genome shotgun (WGS) entry which is preliminary data.</text>
</comment>
<organism evidence="2 3">
    <name type="scientific">Varunaivibrio sulfuroxidans</name>
    <dbReference type="NCBI Taxonomy" id="1773489"/>
    <lineage>
        <taxon>Bacteria</taxon>
        <taxon>Pseudomonadati</taxon>
        <taxon>Pseudomonadota</taxon>
        <taxon>Alphaproteobacteria</taxon>
        <taxon>Rhodospirillales</taxon>
        <taxon>Magnetovibrionaceae</taxon>
        <taxon>Varunaivibrio</taxon>
    </lineage>
</organism>
<keyword evidence="1 2" id="KW-0808">Transferase</keyword>
<name>A0A4R3JCV3_9PROT</name>
<dbReference type="Proteomes" id="UP000295304">
    <property type="component" value="Unassembled WGS sequence"/>
</dbReference>
<dbReference type="Pfam" id="PF13489">
    <property type="entry name" value="Methyltransf_23"/>
    <property type="match status" value="1"/>
</dbReference>
<keyword evidence="3" id="KW-1185">Reference proteome</keyword>
<dbReference type="InterPro" id="IPR029063">
    <property type="entry name" value="SAM-dependent_MTases_sf"/>
</dbReference>
<dbReference type="CDD" id="cd02440">
    <property type="entry name" value="AdoMet_MTases"/>
    <property type="match status" value="1"/>
</dbReference>
<sequence>MPSNWTYSGVDNLEVMKNARRYNAYLVALVNRFAPRQGTLLDFGAGAGTFARALGAASRTVACVEPDPALRERLVGDGHAAFADIADIADGRYDFVYSLNVLEHIEDDGAAVRELLRVLKPGGRCLIYVPALQILYSSMDSKVGHFRRYTKAGLKDLLQGAGFSVQWAGYADSLGFFATLAFKMLGNADGAINPGGLVLYDRLIFPLSRALDAIAHPFFGKNVAAVAVKR</sequence>
<accession>A0A4R3JCV3</accession>
<protein>
    <submittedName>
        <fullName evidence="2">Methyltransferase family protein</fullName>
    </submittedName>
</protein>
<dbReference type="RefSeq" id="WP_165886277.1">
    <property type="nucleotide sequence ID" value="NZ_CP119676.1"/>
</dbReference>
<dbReference type="EMBL" id="SLZW01000004">
    <property type="protein sequence ID" value="TCS62973.1"/>
    <property type="molecule type" value="Genomic_DNA"/>
</dbReference>
<dbReference type="PANTHER" id="PTHR43861:SF3">
    <property type="entry name" value="PUTATIVE (AFU_ORTHOLOGUE AFUA_2G14390)-RELATED"/>
    <property type="match status" value="1"/>
</dbReference>
<proteinExistence type="predicted"/>
<evidence type="ECO:0000313" key="3">
    <source>
        <dbReference type="Proteomes" id="UP000295304"/>
    </source>
</evidence>
<reference evidence="2 3" key="1">
    <citation type="submission" date="2019-03" db="EMBL/GenBank/DDBJ databases">
        <title>Genomic Encyclopedia of Type Strains, Phase IV (KMG-IV): sequencing the most valuable type-strain genomes for metagenomic binning, comparative biology and taxonomic classification.</title>
        <authorList>
            <person name="Goeker M."/>
        </authorList>
    </citation>
    <scope>NUCLEOTIDE SEQUENCE [LARGE SCALE GENOMIC DNA]</scope>
    <source>
        <strain evidence="2 3">DSM 101688</strain>
    </source>
</reference>